<accession>A0A5N6W2V1</accession>
<dbReference type="EMBL" id="ML738320">
    <property type="protein sequence ID" value="KAE8314239.1"/>
    <property type="molecule type" value="Genomic_DNA"/>
</dbReference>
<keyword evidence="1" id="KW-0812">Transmembrane</keyword>
<evidence type="ECO:0000313" key="2">
    <source>
        <dbReference type="EMBL" id="KAE8314239.1"/>
    </source>
</evidence>
<feature type="transmembrane region" description="Helical" evidence="1">
    <location>
        <begin position="20"/>
        <end position="37"/>
    </location>
</feature>
<organism evidence="2 3">
    <name type="scientific">Aspergillus transmontanensis</name>
    <dbReference type="NCBI Taxonomy" id="1034304"/>
    <lineage>
        <taxon>Eukaryota</taxon>
        <taxon>Fungi</taxon>
        <taxon>Dikarya</taxon>
        <taxon>Ascomycota</taxon>
        <taxon>Pezizomycotina</taxon>
        <taxon>Eurotiomycetes</taxon>
        <taxon>Eurotiomycetidae</taxon>
        <taxon>Eurotiales</taxon>
        <taxon>Aspergillaceae</taxon>
        <taxon>Aspergillus</taxon>
        <taxon>Aspergillus subgen. Circumdati</taxon>
    </lineage>
</organism>
<keyword evidence="1" id="KW-1133">Transmembrane helix</keyword>
<gene>
    <name evidence="2" type="ORF">BDV41DRAFT_534614</name>
</gene>
<evidence type="ECO:0000256" key="1">
    <source>
        <dbReference type="SAM" id="Phobius"/>
    </source>
</evidence>
<dbReference type="Proteomes" id="UP000325433">
    <property type="component" value="Unassembled WGS sequence"/>
</dbReference>
<name>A0A5N6W2V1_9EURO</name>
<keyword evidence="3" id="KW-1185">Reference proteome</keyword>
<evidence type="ECO:0000313" key="3">
    <source>
        <dbReference type="Proteomes" id="UP000325433"/>
    </source>
</evidence>
<proteinExistence type="predicted"/>
<protein>
    <submittedName>
        <fullName evidence="2">Uncharacterized protein</fullName>
    </submittedName>
</protein>
<sequence length="64" mass="7361">MPFASSQSRARLMRSWSTHVLYDFSSFLFVTTVRYFISLCRGARLVNFYSSSISPDPFHISSAM</sequence>
<reference evidence="3" key="1">
    <citation type="submission" date="2019-04" db="EMBL/GenBank/DDBJ databases">
        <title>Friends and foes A comparative genomics studyof 23 Aspergillus species from section Flavi.</title>
        <authorList>
            <consortium name="DOE Joint Genome Institute"/>
            <person name="Kjaerbolling I."/>
            <person name="Vesth T."/>
            <person name="Frisvad J.C."/>
            <person name="Nybo J.L."/>
            <person name="Theobald S."/>
            <person name="Kildgaard S."/>
            <person name="Isbrandt T."/>
            <person name="Kuo A."/>
            <person name="Sato A."/>
            <person name="Lyhne E.K."/>
            <person name="Kogle M.E."/>
            <person name="Wiebenga A."/>
            <person name="Kun R.S."/>
            <person name="Lubbers R.J."/>
            <person name="Makela M.R."/>
            <person name="Barry K."/>
            <person name="Chovatia M."/>
            <person name="Clum A."/>
            <person name="Daum C."/>
            <person name="Haridas S."/>
            <person name="He G."/>
            <person name="LaButti K."/>
            <person name="Lipzen A."/>
            <person name="Mondo S."/>
            <person name="Riley R."/>
            <person name="Salamov A."/>
            <person name="Simmons B.A."/>
            <person name="Magnuson J.K."/>
            <person name="Henrissat B."/>
            <person name="Mortensen U.H."/>
            <person name="Larsen T.O."/>
            <person name="Devries R.P."/>
            <person name="Grigoriev I.V."/>
            <person name="Machida M."/>
            <person name="Baker S.E."/>
            <person name="Andersen M.R."/>
        </authorList>
    </citation>
    <scope>NUCLEOTIDE SEQUENCE [LARGE SCALE GENOMIC DNA]</scope>
    <source>
        <strain evidence="3">CBS 130015</strain>
    </source>
</reference>
<dbReference type="AlphaFoldDB" id="A0A5N6W2V1"/>
<keyword evidence="1" id="KW-0472">Membrane</keyword>